<dbReference type="InterPro" id="IPR009003">
    <property type="entry name" value="Peptidase_S1_PA"/>
</dbReference>
<evidence type="ECO:0000256" key="12">
    <source>
        <dbReference type="SAM" id="SignalP"/>
    </source>
</evidence>
<evidence type="ECO:0000256" key="5">
    <source>
        <dbReference type="ARBA" id="ARBA00022729"/>
    </source>
</evidence>
<keyword evidence="3" id="KW-0964">Secreted</keyword>
<reference evidence="14" key="1">
    <citation type="submission" date="2025-08" db="UniProtKB">
        <authorList>
            <consortium name="RefSeq"/>
        </authorList>
    </citation>
    <scope>IDENTIFICATION</scope>
</reference>
<dbReference type="GO" id="GO:0006508">
    <property type="term" value="P:proteolysis"/>
    <property type="evidence" value="ECO:0007669"/>
    <property type="project" value="UniProtKB-KW"/>
</dbReference>
<gene>
    <name evidence="14" type="primary">LOC108038618</name>
</gene>
<feature type="domain" description="Peptidase S1" evidence="13">
    <location>
        <begin position="26"/>
        <end position="249"/>
    </location>
</feature>
<dbReference type="AlphaFoldDB" id="A0A6P4E3C0"/>
<dbReference type="PANTHER" id="PTHR24276:SF91">
    <property type="entry name" value="AT26814P-RELATED"/>
    <property type="match status" value="1"/>
</dbReference>
<dbReference type="InterPro" id="IPR001314">
    <property type="entry name" value="Peptidase_S1A"/>
</dbReference>
<name>A0A6P4E3C0_DRORH</name>
<keyword evidence="6" id="KW-0378">Hydrolase</keyword>
<comment type="similarity">
    <text evidence="2">Belongs to the peptidase S1 family.</text>
</comment>
<keyword evidence="9" id="KW-1015">Disulfide bond</keyword>
<dbReference type="PANTHER" id="PTHR24276">
    <property type="entry name" value="POLYSERASE-RELATED"/>
    <property type="match status" value="1"/>
</dbReference>
<dbReference type="GO" id="GO:0004252">
    <property type="term" value="F:serine-type endopeptidase activity"/>
    <property type="evidence" value="ECO:0007669"/>
    <property type="project" value="UniProtKB-EC"/>
</dbReference>
<dbReference type="OrthoDB" id="6755574at2759"/>
<dbReference type="Gene3D" id="2.40.10.10">
    <property type="entry name" value="Trypsin-like serine proteases"/>
    <property type="match status" value="1"/>
</dbReference>
<keyword evidence="8" id="KW-0865">Zymogen</keyword>
<feature type="signal peptide" evidence="12">
    <location>
        <begin position="1"/>
        <end position="22"/>
    </location>
</feature>
<evidence type="ECO:0000256" key="8">
    <source>
        <dbReference type="ARBA" id="ARBA00023145"/>
    </source>
</evidence>
<evidence type="ECO:0000256" key="2">
    <source>
        <dbReference type="ARBA" id="ARBA00007664"/>
    </source>
</evidence>
<evidence type="ECO:0000256" key="7">
    <source>
        <dbReference type="ARBA" id="ARBA00022825"/>
    </source>
</evidence>
<sequence>MMQQRTLILGLIGLTVVGVCHAHGRIMGGEEADPNATPYAASLRVDNGHVCGGCIVSETKILTTAHCVHRDSKLIDASRLSCRVGSTNQYAGGRIVTVESVAVHPDYYQLKNNVAVLTLSSPLTFTERIQAIEVATTGEELPAEGSEVSVAGWGRTTDGTASYKIREMSMAVAQEASCLDAYSDHGADSFCLGHELKEGTCHGDGGSGAVYGDKLIGLTNFVVGACGSRYPDVFVRLSNFYDWIQEQIA</sequence>
<feature type="chain" id="PRO_5028020909" description="trypsin" evidence="12">
    <location>
        <begin position="23"/>
        <end position="249"/>
    </location>
</feature>
<organism evidence="14">
    <name type="scientific">Drosophila rhopaloa</name>
    <name type="common">Fruit fly</name>
    <dbReference type="NCBI Taxonomy" id="1041015"/>
    <lineage>
        <taxon>Eukaryota</taxon>
        <taxon>Metazoa</taxon>
        <taxon>Ecdysozoa</taxon>
        <taxon>Arthropoda</taxon>
        <taxon>Hexapoda</taxon>
        <taxon>Insecta</taxon>
        <taxon>Pterygota</taxon>
        <taxon>Neoptera</taxon>
        <taxon>Endopterygota</taxon>
        <taxon>Diptera</taxon>
        <taxon>Brachycera</taxon>
        <taxon>Muscomorpha</taxon>
        <taxon>Ephydroidea</taxon>
        <taxon>Drosophilidae</taxon>
        <taxon>Drosophila</taxon>
        <taxon>Sophophora</taxon>
    </lineage>
</organism>
<evidence type="ECO:0000256" key="3">
    <source>
        <dbReference type="ARBA" id="ARBA00022525"/>
    </source>
</evidence>
<evidence type="ECO:0000256" key="4">
    <source>
        <dbReference type="ARBA" id="ARBA00022670"/>
    </source>
</evidence>
<evidence type="ECO:0000256" key="11">
    <source>
        <dbReference type="ARBA" id="ARBA00038868"/>
    </source>
</evidence>
<keyword evidence="5 12" id="KW-0732">Signal</keyword>
<evidence type="ECO:0000313" key="14">
    <source>
        <dbReference type="RefSeq" id="XP_016970939.1"/>
    </source>
</evidence>
<accession>A0A6P4E3C0</accession>
<dbReference type="RefSeq" id="XP_016970939.1">
    <property type="nucleotide sequence ID" value="XM_017115450.1"/>
</dbReference>
<keyword evidence="7" id="KW-0720">Serine protease</keyword>
<dbReference type="PRINTS" id="PR00722">
    <property type="entry name" value="CHYMOTRYPSIN"/>
</dbReference>
<proteinExistence type="inferred from homology"/>
<evidence type="ECO:0000256" key="9">
    <source>
        <dbReference type="ARBA" id="ARBA00023157"/>
    </source>
</evidence>
<comment type="catalytic activity">
    <reaction evidence="10">
        <text>Preferential cleavage: Arg-|-Xaa, Lys-|-Xaa.</text>
        <dbReference type="EC" id="3.4.21.4"/>
    </reaction>
</comment>
<dbReference type="InterPro" id="IPR001254">
    <property type="entry name" value="Trypsin_dom"/>
</dbReference>
<protein>
    <recommendedName>
        <fullName evidence="11">trypsin</fullName>
        <ecNumber evidence="11">3.4.21.4</ecNumber>
    </recommendedName>
</protein>
<dbReference type="CDD" id="cd00190">
    <property type="entry name" value="Tryp_SPc"/>
    <property type="match status" value="1"/>
</dbReference>
<dbReference type="PROSITE" id="PS50240">
    <property type="entry name" value="TRYPSIN_DOM"/>
    <property type="match status" value="1"/>
</dbReference>
<dbReference type="InterPro" id="IPR050430">
    <property type="entry name" value="Peptidase_S1"/>
</dbReference>
<evidence type="ECO:0000256" key="10">
    <source>
        <dbReference type="ARBA" id="ARBA00036320"/>
    </source>
</evidence>
<dbReference type="GO" id="GO:0005576">
    <property type="term" value="C:extracellular region"/>
    <property type="evidence" value="ECO:0007669"/>
    <property type="project" value="UniProtKB-SubCell"/>
</dbReference>
<dbReference type="Pfam" id="PF00089">
    <property type="entry name" value="Trypsin"/>
    <property type="match status" value="1"/>
</dbReference>
<keyword evidence="4" id="KW-0645">Protease</keyword>
<comment type="subcellular location">
    <subcellularLocation>
        <location evidence="1">Secreted</location>
        <location evidence="1">Extracellular space</location>
    </subcellularLocation>
</comment>
<dbReference type="SUPFAM" id="SSF50494">
    <property type="entry name" value="Trypsin-like serine proteases"/>
    <property type="match status" value="1"/>
</dbReference>
<evidence type="ECO:0000256" key="1">
    <source>
        <dbReference type="ARBA" id="ARBA00004239"/>
    </source>
</evidence>
<dbReference type="SMART" id="SM00020">
    <property type="entry name" value="Tryp_SPc"/>
    <property type="match status" value="1"/>
</dbReference>
<dbReference type="FunFam" id="2.40.10.10:FF:000146">
    <property type="entry name" value="Serine protease 53"/>
    <property type="match status" value="1"/>
</dbReference>
<dbReference type="GeneID" id="108038618"/>
<evidence type="ECO:0000256" key="6">
    <source>
        <dbReference type="ARBA" id="ARBA00022801"/>
    </source>
</evidence>
<dbReference type="InterPro" id="IPR043504">
    <property type="entry name" value="Peptidase_S1_PA_chymotrypsin"/>
</dbReference>
<evidence type="ECO:0000259" key="13">
    <source>
        <dbReference type="PROSITE" id="PS50240"/>
    </source>
</evidence>
<dbReference type="EC" id="3.4.21.4" evidence="11"/>
<dbReference type="RefSeq" id="XP_016970939.2">
    <property type="nucleotide sequence ID" value="XM_017115450.2"/>
</dbReference>